<dbReference type="SMART" id="SM00165">
    <property type="entry name" value="UBA"/>
    <property type="match status" value="1"/>
</dbReference>
<feature type="compositionally biased region" description="Low complexity" evidence="1">
    <location>
        <begin position="174"/>
        <end position="196"/>
    </location>
</feature>
<dbReference type="PANTHER" id="PTHR13467:SF3">
    <property type="entry name" value="CUE DOMAIN-CONTAINING PROTEIN 1"/>
    <property type="match status" value="1"/>
</dbReference>
<dbReference type="InterPro" id="IPR040192">
    <property type="entry name" value="CUEDC1"/>
</dbReference>
<organism evidence="3 6">
    <name type="scientific">Cafeteria roenbergensis</name>
    <name type="common">Marine flagellate</name>
    <dbReference type="NCBI Taxonomy" id="33653"/>
    <lineage>
        <taxon>Eukaryota</taxon>
        <taxon>Sar</taxon>
        <taxon>Stramenopiles</taxon>
        <taxon>Bigyra</taxon>
        <taxon>Opalozoa</taxon>
        <taxon>Bicosoecida</taxon>
        <taxon>Cafeteriaceae</taxon>
        <taxon>Cafeteria</taxon>
    </lineage>
</organism>
<feature type="compositionally biased region" description="Low complexity" evidence="1">
    <location>
        <begin position="69"/>
        <end position="98"/>
    </location>
</feature>
<dbReference type="EMBL" id="VLTL01000127">
    <property type="protein sequence ID" value="KAA0159567.1"/>
    <property type="molecule type" value="Genomic_DNA"/>
</dbReference>
<accession>A0A5A8D4R0</accession>
<comment type="caution">
    <text evidence="3">The sequence shown here is derived from an EMBL/GenBank/DDBJ whole genome shotgun (WGS) entry which is preliminary data.</text>
</comment>
<dbReference type="Gene3D" id="1.10.8.10">
    <property type="entry name" value="DNA helicase RuvA subunit, C-terminal domain"/>
    <property type="match status" value="1"/>
</dbReference>
<proteinExistence type="predicted"/>
<gene>
    <name evidence="4" type="ORF">FNF27_06169</name>
    <name evidence="3" type="ORF">FNF28_05819</name>
</gene>
<feature type="domain" description="CUE" evidence="2">
    <location>
        <begin position="6"/>
        <end position="50"/>
    </location>
</feature>
<dbReference type="Pfam" id="PF02845">
    <property type="entry name" value="CUE"/>
    <property type="match status" value="1"/>
</dbReference>
<dbReference type="OrthoDB" id="9942608at2759"/>
<evidence type="ECO:0000313" key="4">
    <source>
        <dbReference type="EMBL" id="KAA0171898.1"/>
    </source>
</evidence>
<dbReference type="SUPFAM" id="SSF46934">
    <property type="entry name" value="UBA-like"/>
    <property type="match status" value="1"/>
</dbReference>
<feature type="region of interest" description="Disordered" evidence="1">
    <location>
        <begin position="215"/>
        <end position="286"/>
    </location>
</feature>
<dbReference type="PROSITE" id="PS51140">
    <property type="entry name" value="CUE"/>
    <property type="match status" value="1"/>
</dbReference>
<feature type="region of interest" description="Disordered" evidence="1">
    <location>
        <begin position="165"/>
        <end position="196"/>
    </location>
</feature>
<reference evidence="5 6" key="1">
    <citation type="submission" date="2019-07" db="EMBL/GenBank/DDBJ databases">
        <title>Genomes of Cafeteria roenbergensis.</title>
        <authorList>
            <person name="Fischer M.G."/>
            <person name="Hackl T."/>
            <person name="Roman M."/>
        </authorList>
    </citation>
    <scope>NUCLEOTIDE SEQUENCE [LARGE SCALE GENOMIC DNA]</scope>
    <source>
        <strain evidence="4 5">E4-10P</strain>
        <strain evidence="3 6">RCC970-E3</strain>
    </source>
</reference>
<dbReference type="AlphaFoldDB" id="A0A5A8D4R0"/>
<feature type="compositionally biased region" description="Low complexity" evidence="1">
    <location>
        <begin position="225"/>
        <end position="238"/>
    </location>
</feature>
<evidence type="ECO:0000313" key="3">
    <source>
        <dbReference type="EMBL" id="KAA0159567.1"/>
    </source>
</evidence>
<evidence type="ECO:0000256" key="1">
    <source>
        <dbReference type="SAM" id="MobiDB-lite"/>
    </source>
</evidence>
<dbReference type="PANTHER" id="PTHR13467">
    <property type="entry name" value="CUE DOMAIN CONTAINING PROTEIN 1"/>
    <property type="match status" value="1"/>
</dbReference>
<feature type="compositionally biased region" description="Basic and acidic residues" evidence="1">
    <location>
        <begin position="239"/>
        <end position="250"/>
    </location>
</feature>
<dbReference type="EMBL" id="VLTO01000051">
    <property type="protein sequence ID" value="KAA0171898.1"/>
    <property type="molecule type" value="Genomic_DNA"/>
</dbReference>
<dbReference type="InterPro" id="IPR009060">
    <property type="entry name" value="UBA-like_sf"/>
</dbReference>
<dbReference type="InterPro" id="IPR003892">
    <property type="entry name" value="CUE"/>
</dbReference>
<evidence type="ECO:0000259" key="2">
    <source>
        <dbReference type="PROSITE" id="PS51140"/>
    </source>
</evidence>
<evidence type="ECO:0000313" key="5">
    <source>
        <dbReference type="Proteomes" id="UP000322899"/>
    </source>
</evidence>
<dbReference type="SMART" id="SM00546">
    <property type="entry name" value="CUE"/>
    <property type="match status" value="1"/>
</dbReference>
<sequence length="286" mass="28886">MSGPMPYREAIATLKSMFEGVDDAVIVAVLEANNMQLEPTIEQLLEMQRDAPAPSGGGAAASPPPPAAAAPSAAAATAPTPAAAAPGVGHPAVPSAAGSRRRRKELPPGFLAIPAVGPASATSTPADQLAQDEALARMMQDERFMAELQQDPEVAAHLRRVQLAESARGRRRAPASTRASAADAVAPAPAGSSSGGWLASMGAGLRSRVSAMASRFGRGGGRGQASEAAAIAPTSSAPAHERAGLLEERVSANGDTEMDLDVLGDSTPPPAHASRPAKAHGFEPLV</sequence>
<feature type="region of interest" description="Disordered" evidence="1">
    <location>
        <begin position="50"/>
        <end position="103"/>
    </location>
</feature>
<name>A0A5A8D4R0_CAFRO</name>
<dbReference type="GO" id="GO:0043130">
    <property type="term" value="F:ubiquitin binding"/>
    <property type="evidence" value="ECO:0007669"/>
    <property type="project" value="InterPro"/>
</dbReference>
<dbReference type="Proteomes" id="UP000324907">
    <property type="component" value="Unassembled WGS sequence"/>
</dbReference>
<dbReference type="Proteomes" id="UP000322899">
    <property type="component" value="Unassembled WGS sequence"/>
</dbReference>
<dbReference type="InterPro" id="IPR015940">
    <property type="entry name" value="UBA"/>
</dbReference>
<evidence type="ECO:0000313" key="6">
    <source>
        <dbReference type="Proteomes" id="UP000324907"/>
    </source>
</evidence>
<protein>
    <recommendedName>
        <fullName evidence="2">CUE domain-containing protein</fullName>
    </recommendedName>
</protein>